<keyword evidence="2" id="KW-1185">Reference proteome</keyword>
<proteinExistence type="predicted"/>
<dbReference type="AlphaFoldDB" id="A0A1T5AHB8"/>
<name>A0A1T5AHB8_9SPHI</name>
<organism evidence="1 2">
    <name type="scientific">Parapedobacter luteus</name>
    <dbReference type="NCBI Taxonomy" id="623280"/>
    <lineage>
        <taxon>Bacteria</taxon>
        <taxon>Pseudomonadati</taxon>
        <taxon>Bacteroidota</taxon>
        <taxon>Sphingobacteriia</taxon>
        <taxon>Sphingobacteriales</taxon>
        <taxon>Sphingobacteriaceae</taxon>
        <taxon>Parapedobacter</taxon>
    </lineage>
</organism>
<evidence type="ECO:0000313" key="2">
    <source>
        <dbReference type="Proteomes" id="UP000190541"/>
    </source>
</evidence>
<dbReference type="EMBL" id="FUYS01000002">
    <property type="protein sequence ID" value="SKB34249.1"/>
    <property type="molecule type" value="Genomic_DNA"/>
</dbReference>
<evidence type="ECO:0000313" key="1">
    <source>
        <dbReference type="EMBL" id="SKB34249.1"/>
    </source>
</evidence>
<dbReference type="Proteomes" id="UP000190541">
    <property type="component" value="Unassembled WGS sequence"/>
</dbReference>
<reference evidence="1 2" key="1">
    <citation type="submission" date="2017-02" db="EMBL/GenBank/DDBJ databases">
        <authorList>
            <person name="Peterson S.W."/>
        </authorList>
    </citation>
    <scope>NUCLEOTIDE SEQUENCE [LARGE SCALE GENOMIC DNA]</scope>
    <source>
        <strain evidence="1 2">DSM 22899</strain>
    </source>
</reference>
<protein>
    <submittedName>
        <fullName evidence="1">Uncharacterized protein</fullName>
    </submittedName>
</protein>
<gene>
    <name evidence="1" type="ORF">SAMN05660226_00749</name>
</gene>
<accession>A0A1T5AHB8</accession>
<dbReference type="STRING" id="623280.SAMN05660226_00749"/>
<sequence length="84" mass="9537">MKAPELKTYLSPETVDSVINTLPKESESIKFFILDPSGIGKATSTPVEDYQQLKMSGKQMTLTKYRNHGSSRAYKYLYVLTKNE</sequence>